<name>A0A4P2VRN3_FLUSA</name>
<dbReference type="EMBL" id="AP019368">
    <property type="protein sequence ID" value="BBH51795.1"/>
    <property type="molecule type" value="Genomic_DNA"/>
</dbReference>
<gene>
    <name evidence="1" type="ORF">JCM31447_02150</name>
</gene>
<organism evidence="1 2">
    <name type="scientific">Fluviispira sanaruensis</name>
    <dbReference type="NCBI Taxonomy" id="2493639"/>
    <lineage>
        <taxon>Bacteria</taxon>
        <taxon>Pseudomonadati</taxon>
        <taxon>Bdellovibrionota</taxon>
        <taxon>Oligoflexia</taxon>
        <taxon>Silvanigrellales</taxon>
        <taxon>Silvanigrellaceae</taxon>
        <taxon>Fluviispira</taxon>
    </lineage>
</organism>
<reference evidence="1 2" key="1">
    <citation type="submission" date="2018-12" db="EMBL/GenBank/DDBJ databases">
        <title>Rubrispira sanarue gen. nov., sp., nov., a member of the order Silvanigrellales, isolated from a brackish lake in Hamamatsu Japan.</title>
        <authorList>
            <person name="Maejima Y."/>
            <person name="Iino T."/>
            <person name="Muraguchi Y."/>
            <person name="Fukuda K."/>
            <person name="Nojiri H."/>
            <person name="Ohkuma M."/>
            <person name="Moriuchi R."/>
            <person name="Dohra H."/>
            <person name="Kimbara K."/>
            <person name="Shintani M."/>
        </authorList>
    </citation>
    <scope>NUCLEOTIDE SEQUENCE [LARGE SCALE GENOMIC DNA]</scope>
    <source>
        <strain evidence="1 2">RF1110005</strain>
    </source>
</reference>
<proteinExistence type="predicted"/>
<dbReference type="Proteomes" id="UP000291236">
    <property type="component" value="Chromosome"/>
</dbReference>
<evidence type="ECO:0000313" key="1">
    <source>
        <dbReference type="EMBL" id="BBH51795.1"/>
    </source>
</evidence>
<dbReference type="KEGG" id="sbf:JCM31447_02150"/>
<protein>
    <submittedName>
        <fullName evidence="1">Uncharacterized protein</fullName>
    </submittedName>
</protein>
<evidence type="ECO:0000313" key="2">
    <source>
        <dbReference type="Proteomes" id="UP000291236"/>
    </source>
</evidence>
<dbReference type="AlphaFoldDB" id="A0A4P2VRN3"/>
<keyword evidence="2" id="KW-1185">Reference proteome</keyword>
<accession>A0A4P2VRN3</accession>
<sequence>MNSRTLFSIDDLLEYADKNPISATAKALARKKITNFKMRSDDSKCGKYIQFVQIKGKYNSDKLNYNYSLFYWKSQAPNFWKKHLVELNMWPDEIM</sequence>